<keyword evidence="3 6" id="KW-0274">FAD</keyword>
<dbReference type="InterPro" id="IPR036774">
    <property type="entry name" value="ERV/ALR_sulphydryl_oxid_sf"/>
</dbReference>
<name>A0A8T0G146_ARGBR</name>
<dbReference type="Proteomes" id="UP000807504">
    <property type="component" value="Unassembled WGS sequence"/>
</dbReference>
<gene>
    <name evidence="8" type="ORF">HNY73_001038</name>
</gene>
<evidence type="ECO:0000313" key="8">
    <source>
        <dbReference type="EMBL" id="KAF8796692.1"/>
    </source>
</evidence>
<dbReference type="InterPro" id="IPR017905">
    <property type="entry name" value="ERV/ALR_sulphydryl_oxidase"/>
</dbReference>
<evidence type="ECO:0000256" key="3">
    <source>
        <dbReference type="ARBA" id="ARBA00022827"/>
    </source>
</evidence>
<comment type="caution">
    <text evidence="8">The sequence shown here is derived from an EMBL/GenBank/DDBJ whole genome shotgun (WGS) entry which is preliminary data.</text>
</comment>
<keyword evidence="2 6" id="KW-0285">Flavoprotein</keyword>
<dbReference type="EMBL" id="JABXBU010000001">
    <property type="protein sequence ID" value="KAF8796692.1"/>
    <property type="molecule type" value="Genomic_DNA"/>
</dbReference>
<dbReference type="GO" id="GO:0016972">
    <property type="term" value="F:thiol oxidase activity"/>
    <property type="evidence" value="ECO:0007669"/>
    <property type="project" value="UniProtKB-EC"/>
</dbReference>
<evidence type="ECO:0000256" key="5">
    <source>
        <dbReference type="ARBA" id="ARBA00023157"/>
    </source>
</evidence>
<dbReference type="EC" id="1.8.3.2" evidence="6"/>
<evidence type="ECO:0000256" key="2">
    <source>
        <dbReference type="ARBA" id="ARBA00022630"/>
    </source>
</evidence>
<reference evidence="8" key="1">
    <citation type="journal article" date="2020" name="bioRxiv">
        <title>Chromosome-level reference genome of the European wasp spider Argiope bruennichi: a resource for studies on range expansion and evolutionary adaptation.</title>
        <authorList>
            <person name="Sheffer M.M."/>
            <person name="Hoppe A."/>
            <person name="Krehenwinkel H."/>
            <person name="Uhl G."/>
            <person name="Kuss A.W."/>
            <person name="Jensen L."/>
            <person name="Jensen C."/>
            <person name="Gillespie R.G."/>
            <person name="Hoff K.J."/>
            <person name="Prost S."/>
        </authorList>
    </citation>
    <scope>NUCLEOTIDE SEQUENCE</scope>
</reference>
<accession>A0A8T0G146</accession>
<keyword evidence="9" id="KW-1185">Reference proteome</keyword>
<keyword evidence="5" id="KW-1015">Disulfide bond</keyword>
<feature type="domain" description="ERV/ALR sulfhydryl oxidase" evidence="7">
    <location>
        <begin position="173"/>
        <end position="278"/>
    </location>
</feature>
<dbReference type="PROSITE" id="PS51324">
    <property type="entry name" value="ERV_ALR"/>
    <property type="match status" value="1"/>
</dbReference>
<evidence type="ECO:0000313" key="9">
    <source>
        <dbReference type="Proteomes" id="UP000807504"/>
    </source>
</evidence>
<protein>
    <recommendedName>
        <fullName evidence="6">Sulfhydryl oxidase</fullName>
        <ecNumber evidence="6">1.8.3.2</ecNumber>
    </recommendedName>
</protein>
<keyword evidence="4 6" id="KW-0560">Oxidoreductase</keyword>
<comment type="catalytic activity">
    <reaction evidence="6">
        <text>2 R'C(R)SH + O2 = R'C(R)S-S(R)CR' + H2O2</text>
        <dbReference type="Rhea" id="RHEA:17357"/>
        <dbReference type="ChEBI" id="CHEBI:15379"/>
        <dbReference type="ChEBI" id="CHEBI:16240"/>
        <dbReference type="ChEBI" id="CHEBI:16520"/>
        <dbReference type="ChEBI" id="CHEBI:17412"/>
        <dbReference type="EC" id="1.8.3.2"/>
    </reaction>
</comment>
<dbReference type="SUPFAM" id="SSF69000">
    <property type="entry name" value="FAD-dependent thiol oxidase"/>
    <property type="match status" value="1"/>
</dbReference>
<dbReference type="AlphaFoldDB" id="A0A8T0G146"/>
<proteinExistence type="predicted"/>
<sequence length="287" mass="34304">MQNSTFQNLKRALLLDVDTETLTKQRKYESPFIQFQIDMLLHKDKLDASRIYAASFSNIKEISKKSRDEVVVTYILFLANIVKYEKLNRTFLRPGAWIGECAWTQTLKIVTYCVITLIYDIKWNSNYFFHLDFMISELLQGKADAVRNFFQKLKIQSFTSTPFPIERDVEMLQFQNTDDFGPYYWRLLHWMAEAFNMRHGHDDVQLAKSLWQDFVSKVMYRTLRCMMCINHYQMITHDLKDRLMNSNNYPKLWFDIHNIVRKSQNKPVYTLEEFEKDSQAMKSVLQA</sequence>
<reference evidence="8" key="2">
    <citation type="submission" date="2020-06" db="EMBL/GenBank/DDBJ databases">
        <authorList>
            <person name="Sheffer M."/>
        </authorList>
    </citation>
    <scope>NUCLEOTIDE SEQUENCE</scope>
</reference>
<evidence type="ECO:0000256" key="4">
    <source>
        <dbReference type="ARBA" id="ARBA00023002"/>
    </source>
</evidence>
<evidence type="ECO:0000256" key="1">
    <source>
        <dbReference type="ARBA" id="ARBA00001974"/>
    </source>
</evidence>
<evidence type="ECO:0000256" key="6">
    <source>
        <dbReference type="RuleBase" id="RU371123"/>
    </source>
</evidence>
<evidence type="ECO:0000259" key="7">
    <source>
        <dbReference type="PROSITE" id="PS51324"/>
    </source>
</evidence>
<organism evidence="8 9">
    <name type="scientific">Argiope bruennichi</name>
    <name type="common">Wasp spider</name>
    <name type="synonym">Aranea bruennichi</name>
    <dbReference type="NCBI Taxonomy" id="94029"/>
    <lineage>
        <taxon>Eukaryota</taxon>
        <taxon>Metazoa</taxon>
        <taxon>Ecdysozoa</taxon>
        <taxon>Arthropoda</taxon>
        <taxon>Chelicerata</taxon>
        <taxon>Arachnida</taxon>
        <taxon>Araneae</taxon>
        <taxon>Araneomorphae</taxon>
        <taxon>Entelegynae</taxon>
        <taxon>Araneoidea</taxon>
        <taxon>Araneidae</taxon>
        <taxon>Argiope</taxon>
    </lineage>
</organism>
<dbReference type="Gene3D" id="1.20.120.310">
    <property type="entry name" value="ERV/ALR sulfhydryl oxidase domain"/>
    <property type="match status" value="1"/>
</dbReference>
<comment type="cofactor">
    <cofactor evidence="1 6">
        <name>FAD</name>
        <dbReference type="ChEBI" id="CHEBI:57692"/>
    </cofactor>
</comment>